<evidence type="ECO:0000256" key="1">
    <source>
        <dbReference type="SAM" id="MobiDB-lite"/>
    </source>
</evidence>
<name>A0A8H7RXF4_9FUNG</name>
<proteinExistence type="predicted"/>
<feature type="transmembrane region" description="Helical" evidence="2">
    <location>
        <begin position="472"/>
        <end position="493"/>
    </location>
</feature>
<keyword evidence="4" id="KW-1185">Reference proteome</keyword>
<comment type="caution">
    <text evidence="3">The sequence shown here is derived from an EMBL/GenBank/DDBJ whole genome shotgun (WGS) entry which is preliminary data.</text>
</comment>
<reference evidence="3 4" key="1">
    <citation type="submission" date="2020-12" db="EMBL/GenBank/DDBJ databases">
        <title>Metabolic potential, ecology and presence of endohyphal bacteria is reflected in genomic diversity of Mucoromycotina.</title>
        <authorList>
            <person name="Muszewska A."/>
            <person name="Okrasinska A."/>
            <person name="Steczkiewicz K."/>
            <person name="Drgas O."/>
            <person name="Orlowska M."/>
            <person name="Perlinska-Lenart U."/>
            <person name="Aleksandrzak-Piekarczyk T."/>
            <person name="Szatraj K."/>
            <person name="Zielenkiewicz U."/>
            <person name="Pilsyk S."/>
            <person name="Malc E."/>
            <person name="Mieczkowski P."/>
            <person name="Kruszewska J.S."/>
            <person name="Biernat P."/>
            <person name="Pawlowska J."/>
        </authorList>
    </citation>
    <scope>NUCLEOTIDE SEQUENCE [LARGE SCALE GENOMIC DNA]</scope>
    <source>
        <strain evidence="3 4">CBS 142.35</strain>
    </source>
</reference>
<feature type="region of interest" description="Disordered" evidence="1">
    <location>
        <begin position="1"/>
        <end position="24"/>
    </location>
</feature>
<dbReference type="Proteomes" id="UP000646827">
    <property type="component" value="Unassembled WGS sequence"/>
</dbReference>
<accession>A0A8H7RXF4</accession>
<sequence>MSRRTSLQVDSSSQRRPTTRESPPLLPIIHRIVIESRHNKIINSSSATLGPQIEALSPGNSQDYNDQRVSMDATALINELGMESSMISSQKNVSHHIIVETSQDIQQQQHQYLDNALQRTSAIASSCNRSSVAGGTLGSSCYLNLNSPITLYNPRLDYEPLNTVNYYTSRNRASISPGGLLVEEEEYDIGCAFDYTLAQYPEKHYSSDLNHVNNKITHSHSLIDSEVDSTHYHESLQAAVAGTDNTGGGGGGSISIDRNNTTASAVLILASSEEHDNTKKIEVIREYLNSFRDTSKILFIKYWFLLGLSFVIGMAWLFPDVGKTNGTIQAQYTIKWGAVIIIFLLSGLGIDVRVMLKTFLKWRLHLVIQGNNFLVMPFLMYGIILMLIQGHFKLNTAVYKGWMIAMSTSTTVSSNVVMTRNAKRNDSGALFNAAFGNLLGIFVCPALMTVFQQDPRVFPPDTPHGKPNYINILRTLGFTVRLPLVVGQIIRFLFSERVKRIATKLRFPIINNLALLLLVWSVFCDGVASRAFHQITAVDIVSIVFINMFMYVFGCFLCVFVSRVPWPVFLPEPQGLDQWRFNQQDTIAIMYCGATKTVSMGIPLINVLYAQSSYGVVGVLSLPLLLYHITQYVIKKFKSSTCLTFTLINFLCRLRLFIGNFQVQILKNWIKNK</sequence>
<evidence type="ECO:0000313" key="3">
    <source>
        <dbReference type="EMBL" id="KAG2218400.1"/>
    </source>
</evidence>
<feature type="transmembrane region" description="Helical" evidence="2">
    <location>
        <begin position="429"/>
        <end position="452"/>
    </location>
</feature>
<keyword evidence="2" id="KW-0472">Membrane</keyword>
<dbReference type="EMBL" id="JAEPRB010000232">
    <property type="protein sequence ID" value="KAG2218400.1"/>
    <property type="molecule type" value="Genomic_DNA"/>
</dbReference>
<dbReference type="InterPro" id="IPR038770">
    <property type="entry name" value="Na+/solute_symporter_sf"/>
</dbReference>
<organism evidence="3 4">
    <name type="scientific">Circinella minor</name>
    <dbReference type="NCBI Taxonomy" id="1195481"/>
    <lineage>
        <taxon>Eukaryota</taxon>
        <taxon>Fungi</taxon>
        <taxon>Fungi incertae sedis</taxon>
        <taxon>Mucoromycota</taxon>
        <taxon>Mucoromycotina</taxon>
        <taxon>Mucoromycetes</taxon>
        <taxon>Mucorales</taxon>
        <taxon>Lichtheimiaceae</taxon>
        <taxon>Circinella</taxon>
    </lineage>
</organism>
<gene>
    <name evidence="3" type="ORF">INT45_011588</name>
</gene>
<evidence type="ECO:0000313" key="4">
    <source>
        <dbReference type="Proteomes" id="UP000646827"/>
    </source>
</evidence>
<keyword evidence="2" id="KW-0812">Transmembrane</keyword>
<dbReference type="InterPro" id="IPR016833">
    <property type="entry name" value="Put_Na-Bile_cotransptr"/>
</dbReference>
<feature type="transmembrane region" description="Helical" evidence="2">
    <location>
        <begin position="543"/>
        <end position="566"/>
    </location>
</feature>
<dbReference type="Gene3D" id="1.20.1530.20">
    <property type="match status" value="1"/>
</dbReference>
<dbReference type="Pfam" id="PF13593">
    <property type="entry name" value="SBF_like"/>
    <property type="match status" value="1"/>
</dbReference>
<feature type="transmembrane region" description="Helical" evidence="2">
    <location>
        <begin position="587"/>
        <end position="608"/>
    </location>
</feature>
<dbReference type="OrthoDB" id="188035at2759"/>
<protein>
    <submittedName>
        <fullName evidence="3">Uncharacterized protein</fullName>
    </submittedName>
</protein>
<keyword evidence="2" id="KW-1133">Transmembrane helix</keyword>
<feature type="transmembrane region" description="Helical" evidence="2">
    <location>
        <begin position="298"/>
        <end position="318"/>
    </location>
</feature>
<feature type="transmembrane region" description="Helical" evidence="2">
    <location>
        <begin position="373"/>
        <end position="392"/>
    </location>
</feature>
<feature type="transmembrane region" description="Helical" evidence="2">
    <location>
        <begin position="398"/>
        <end position="417"/>
    </location>
</feature>
<dbReference type="PANTHER" id="PTHR18640">
    <property type="entry name" value="SOLUTE CARRIER FAMILY 10 MEMBER 7"/>
    <property type="match status" value="1"/>
</dbReference>
<feature type="transmembrane region" description="Helical" evidence="2">
    <location>
        <begin position="614"/>
        <end position="634"/>
    </location>
</feature>
<dbReference type="AlphaFoldDB" id="A0A8H7RXF4"/>
<dbReference type="PANTHER" id="PTHR18640:SF5">
    <property type="entry name" value="SODIUM_BILE ACID COTRANSPORTER 7"/>
    <property type="match status" value="1"/>
</dbReference>
<evidence type="ECO:0000256" key="2">
    <source>
        <dbReference type="SAM" id="Phobius"/>
    </source>
</evidence>
<feature type="transmembrane region" description="Helical" evidence="2">
    <location>
        <begin position="505"/>
        <end position="523"/>
    </location>
</feature>
<dbReference type="GO" id="GO:0005886">
    <property type="term" value="C:plasma membrane"/>
    <property type="evidence" value="ECO:0007669"/>
    <property type="project" value="TreeGrafter"/>
</dbReference>
<feature type="transmembrane region" description="Helical" evidence="2">
    <location>
        <begin position="330"/>
        <end position="352"/>
    </location>
</feature>
<feature type="compositionally biased region" description="Polar residues" evidence="1">
    <location>
        <begin position="1"/>
        <end position="16"/>
    </location>
</feature>